<feature type="binding site" evidence="9">
    <location>
        <begin position="107"/>
        <end position="114"/>
    </location>
    <ligand>
        <name>ATP</name>
        <dbReference type="ChEBI" id="CHEBI:30616"/>
    </ligand>
</feature>
<dbReference type="InterPro" id="IPR027417">
    <property type="entry name" value="P-loop_NTPase"/>
</dbReference>
<dbReference type="HAMAP" id="MF_02040">
    <property type="entry name" value="Mrp_NBP35"/>
    <property type="match status" value="1"/>
</dbReference>
<dbReference type="PANTHER" id="PTHR42961">
    <property type="entry name" value="IRON-SULFUR PROTEIN NUBPL"/>
    <property type="match status" value="1"/>
</dbReference>
<dbReference type="InterPro" id="IPR033756">
    <property type="entry name" value="YlxH/NBP35"/>
</dbReference>
<name>A0A833H3U0_9LEPT</name>
<proteinExistence type="inferred from homology"/>
<dbReference type="OrthoDB" id="9809679at2"/>
<evidence type="ECO:0000256" key="2">
    <source>
        <dbReference type="ARBA" id="ARBA00008205"/>
    </source>
</evidence>
<evidence type="ECO:0000256" key="6">
    <source>
        <dbReference type="ARBA" id="ARBA00022840"/>
    </source>
</evidence>
<dbReference type="InterPro" id="IPR019591">
    <property type="entry name" value="Mrp/NBP35_ATP-bd"/>
</dbReference>
<dbReference type="InterPro" id="IPR034904">
    <property type="entry name" value="FSCA_dom_sf"/>
</dbReference>
<dbReference type="Pfam" id="PF10609">
    <property type="entry name" value="ParA"/>
    <property type="match status" value="1"/>
</dbReference>
<organism evidence="10 11">
    <name type="scientific">Leptonema illini</name>
    <dbReference type="NCBI Taxonomy" id="183"/>
    <lineage>
        <taxon>Bacteria</taxon>
        <taxon>Pseudomonadati</taxon>
        <taxon>Spirochaetota</taxon>
        <taxon>Spirochaetia</taxon>
        <taxon>Leptospirales</taxon>
        <taxon>Leptospiraceae</taxon>
        <taxon>Leptonema</taxon>
    </lineage>
</organism>
<dbReference type="SUPFAM" id="SSF52540">
    <property type="entry name" value="P-loop containing nucleoside triphosphate hydrolases"/>
    <property type="match status" value="1"/>
</dbReference>
<dbReference type="Gene3D" id="3.40.50.300">
    <property type="entry name" value="P-loop containing nucleotide triphosphate hydrolases"/>
    <property type="match status" value="1"/>
</dbReference>
<keyword evidence="6 9" id="KW-0067">ATP-binding</keyword>
<dbReference type="PROSITE" id="PS01215">
    <property type="entry name" value="MRP"/>
    <property type="match status" value="1"/>
</dbReference>
<dbReference type="GO" id="GO:0140663">
    <property type="term" value="F:ATP-dependent FeS chaperone activity"/>
    <property type="evidence" value="ECO:0007669"/>
    <property type="project" value="InterPro"/>
</dbReference>
<evidence type="ECO:0000256" key="4">
    <source>
        <dbReference type="ARBA" id="ARBA00022741"/>
    </source>
</evidence>
<evidence type="ECO:0000256" key="7">
    <source>
        <dbReference type="ARBA" id="ARBA00023004"/>
    </source>
</evidence>
<dbReference type="InterPro" id="IPR000808">
    <property type="entry name" value="Mrp-like_CS"/>
</dbReference>
<dbReference type="EMBL" id="WBUI01000003">
    <property type="protein sequence ID" value="KAB2934231.1"/>
    <property type="molecule type" value="Genomic_DNA"/>
</dbReference>
<accession>A0A833H3U0</accession>
<dbReference type="PANTHER" id="PTHR42961:SF2">
    <property type="entry name" value="IRON-SULFUR PROTEIN NUBPL"/>
    <property type="match status" value="1"/>
</dbReference>
<keyword evidence="8 9" id="KW-0411">Iron-sulfur</keyword>
<evidence type="ECO:0000313" key="11">
    <source>
        <dbReference type="Proteomes" id="UP000460298"/>
    </source>
</evidence>
<dbReference type="FunFam" id="3.40.50.300:FF:000304">
    <property type="entry name" value="Iron-sulfur cluster carrier protein"/>
    <property type="match status" value="1"/>
</dbReference>
<dbReference type="GO" id="GO:0016887">
    <property type="term" value="F:ATP hydrolysis activity"/>
    <property type="evidence" value="ECO:0007669"/>
    <property type="project" value="UniProtKB-UniRule"/>
</dbReference>
<gene>
    <name evidence="10" type="ORF">F9K24_04190</name>
</gene>
<dbReference type="Proteomes" id="UP000460298">
    <property type="component" value="Unassembled WGS sequence"/>
</dbReference>
<evidence type="ECO:0000256" key="1">
    <source>
        <dbReference type="ARBA" id="ARBA00007352"/>
    </source>
</evidence>
<comment type="similarity">
    <text evidence="2">In the C-terminal section; belongs to the Mrp/NBP35 ATP-binding proteins family.</text>
</comment>
<evidence type="ECO:0000256" key="5">
    <source>
        <dbReference type="ARBA" id="ARBA00022801"/>
    </source>
</evidence>
<dbReference type="CDD" id="cd02037">
    <property type="entry name" value="Mrp_NBP35"/>
    <property type="match status" value="1"/>
</dbReference>
<dbReference type="GO" id="GO:0051539">
    <property type="term" value="F:4 iron, 4 sulfur cluster binding"/>
    <property type="evidence" value="ECO:0007669"/>
    <property type="project" value="TreeGrafter"/>
</dbReference>
<comment type="similarity">
    <text evidence="9">Belongs to the Mrp/NBP35 ATP-binding proteins family.</text>
</comment>
<protein>
    <recommendedName>
        <fullName evidence="9">Iron-sulfur cluster carrier protein</fullName>
    </recommendedName>
</protein>
<evidence type="ECO:0000256" key="9">
    <source>
        <dbReference type="HAMAP-Rule" id="MF_02040"/>
    </source>
</evidence>
<dbReference type="SUPFAM" id="SSF117916">
    <property type="entry name" value="Fe-S cluster assembly (FSCA) domain-like"/>
    <property type="match status" value="1"/>
</dbReference>
<evidence type="ECO:0000313" key="10">
    <source>
        <dbReference type="EMBL" id="KAB2934231.1"/>
    </source>
</evidence>
<dbReference type="GO" id="GO:0016226">
    <property type="term" value="P:iron-sulfur cluster assembly"/>
    <property type="evidence" value="ECO:0007669"/>
    <property type="project" value="InterPro"/>
</dbReference>
<evidence type="ECO:0000256" key="8">
    <source>
        <dbReference type="ARBA" id="ARBA00023014"/>
    </source>
</evidence>
<dbReference type="GO" id="GO:0005524">
    <property type="term" value="F:ATP binding"/>
    <property type="evidence" value="ECO:0007669"/>
    <property type="project" value="UniProtKB-UniRule"/>
</dbReference>
<evidence type="ECO:0000256" key="3">
    <source>
        <dbReference type="ARBA" id="ARBA00022723"/>
    </source>
</evidence>
<dbReference type="GO" id="GO:0046872">
    <property type="term" value="F:metal ion binding"/>
    <property type="evidence" value="ECO:0007669"/>
    <property type="project" value="UniProtKB-KW"/>
</dbReference>
<comment type="subunit">
    <text evidence="9">Homodimer.</text>
</comment>
<reference evidence="10 11" key="1">
    <citation type="submission" date="2019-10" db="EMBL/GenBank/DDBJ databases">
        <title>Extracellular Electron Transfer in a Candidatus Methanoperedens spp. Enrichment Culture.</title>
        <authorList>
            <person name="Berger S."/>
            <person name="Rangel Shaw D."/>
            <person name="Berben T."/>
            <person name="In 'T Zandt M."/>
            <person name="Frank J."/>
            <person name="Reimann J."/>
            <person name="Jetten M.S.M."/>
            <person name="Welte C.U."/>
        </authorList>
    </citation>
    <scope>NUCLEOTIDE SEQUENCE [LARGE SCALE GENOMIC DNA]</scope>
    <source>
        <strain evidence="10">SB12</strain>
    </source>
</reference>
<dbReference type="AlphaFoldDB" id="A0A833H3U0"/>
<comment type="function">
    <text evidence="9">Binds and transfers iron-sulfur (Fe-S) clusters to target apoproteins. Can hydrolyze ATP.</text>
</comment>
<keyword evidence="4 9" id="KW-0547">Nucleotide-binding</keyword>
<comment type="similarity">
    <text evidence="1">In the N-terminal section; belongs to the MIP18 family.</text>
</comment>
<keyword evidence="7 9" id="KW-0408">Iron</keyword>
<keyword evidence="5 9" id="KW-0378">Hydrolase</keyword>
<sequence>MNLTEIESKVKEALTKVEHPTFKENLFDLGMFGRVEEDGEQLRIIVKSPDEDRRVQIGLESQLRGVLGKVGIPGKFKIRFEYDPELQPEPLGNRIRGVKNVIAVGSGKGGVGKSTVTANLAAAMAQMGLKVGVLDADIYGPSIGKMFGFDGKLSLTGDGKNKISPPEKYGVKVMSFSFLLNPDQAVIWRGPMLGKAVEQFLYEIMWGELDFLLIDLPPGTGDVQLSLAQLIDLDGALVVTTPQNVAIQDATRAVAMFQEVKIPILGVVENMAEFVCPHCGKTSHIFSKNGGTAFAAKYRVPFLGSLPLQPDVMEAGESGKPASISDNADDAMRKSYTELAQKLAVEVEKYK</sequence>
<keyword evidence="3 9" id="KW-0479">Metal-binding</keyword>
<dbReference type="InterPro" id="IPR044304">
    <property type="entry name" value="NUBPL-like"/>
</dbReference>
<comment type="caution">
    <text evidence="10">The sequence shown here is derived from an EMBL/GenBank/DDBJ whole genome shotgun (WGS) entry which is preliminary data.</text>
</comment>